<accession>A0AAW2Y9S7</accession>
<name>A0AAW2Y9S7_9LAMI</name>
<reference evidence="1" key="2">
    <citation type="journal article" date="2024" name="Plant">
        <title>Genomic evolution and insights into agronomic trait innovations of Sesamum species.</title>
        <authorList>
            <person name="Miao H."/>
            <person name="Wang L."/>
            <person name="Qu L."/>
            <person name="Liu H."/>
            <person name="Sun Y."/>
            <person name="Le M."/>
            <person name="Wang Q."/>
            <person name="Wei S."/>
            <person name="Zheng Y."/>
            <person name="Lin W."/>
            <person name="Duan Y."/>
            <person name="Cao H."/>
            <person name="Xiong S."/>
            <person name="Wang X."/>
            <person name="Wei L."/>
            <person name="Li C."/>
            <person name="Ma Q."/>
            <person name="Ju M."/>
            <person name="Zhao R."/>
            <person name="Li G."/>
            <person name="Mu C."/>
            <person name="Tian Q."/>
            <person name="Mei H."/>
            <person name="Zhang T."/>
            <person name="Gao T."/>
            <person name="Zhang H."/>
        </authorList>
    </citation>
    <scope>NUCLEOTIDE SEQUENCE</scope>
    <source>
        <strain evidence="1">KEN1</strain>
    </source>
</reference>
<sequence>MTGWNGHFSEEVENEGRLMGVAVAARAPRVTFAICRRHVGICEANEIQLEEIHSILSRYQKASDQVINFQKSNMIVGGFMPSSQKAQLAAILEYDWFLVMVDTWGCQHQVGDQEERS</sequence>
<organism evidence="1">
    <name type="scientific">Sesamum latifolium</name>
    <dbReference type="NCBI Taxonomy" id="2727402"/>
    <lineage>
        <taxon>Eukaryota</taxon>
        <taxon>Viridiplantae</taxon>
        <taxon>Streptophyta</taxon>
        <taxon>Embryophyta</taxon>
        <taxon>Tracheophyta</taxon>
        <taxon>Spermatophyta</taxon>
        <taxon>Magnoliopsida</taxon>
        <taxon>eudicotyledons</taxon>
        <taxon>Gunneridae</taxon>
        <taxon>Pentapetalae</taxon>
        <taxon>asterids</taxon>
        <taxon>lamiids</taxon>
        <taxon>Lamiales</taxon>
        <taxon>Pedaliaceae</taxon>
        <taxon>Sesamum</taxon>
    </lineage>
</organism>
<proteinExistence type="predicted"/>
<dbReference type="EMBL" id="JACGWN010000001">
    <property type="protein sequence ID" value="KAL0462587.1"/>
    <property type="molecule type" value="Genomic_DNA"/>
</dbReference>
<gene>
    <name evidence="1" type="ORF">Slati_0146300</name>
</gene>
<comment type="caution">
    <text evidence="1">The sequence shown here is derived from an EMBL/GenBank/DDBJ whole genome shotgun (WGS) entry which is preliminary data.</text>
</comment>
<dbReference type="AlphaFoldDB" id="A0AAW2Y9S7"/>
<reference evidence="1" key="1">
    <citation type="submission" date="2020-06" db="EMBL/GenBank/DDBJ databases">
        <authorList>
            <person name="Li T."/>
            <person name="Hu X."/>
            <person name="Zhang T."/>
            <person name="Song X."/>
            <person name="Zhang H."/>
            <person name="Dai N."/>
            <person name="Sheng W."/>
            <person name="Hou X."/>
            <person name="Wei L."/>
        </authorList>
    </citation>
    <scope>NUCLEOTIDE SEQUENCE</scope>
    <source>
        <strain evidence="1">KEN1</strain>
        <tissue evidence="1">Leaf</tissue>
    </source>
</reference>
<evidence type="ECO:0000313" key="1">
    <source>
        <dbReference type="EMBL" id="KAL0462587.1"/>
    </source>
</evidence>
<protein>
    <submittedName>
        <fullName evidence="1">Uncharacterized protein</fullName>
    </submittedName>
</protein>